<dbReference type="CDD" id="cd00093">
    <property type="entry name" value="HTH_XRE"/>
    <property type="match status" value="1"/>
</dbReference>
<feature type="domain" description="HTH cro/C1-type" evidence="1">
    <location>
        <begin position="5"/>
        <end position="59"/>
    </location>
</feature>
<keyword evidence="2" id="KW-0238">DNA-binding</keyword>
<dbReference type="PROSITE" id="PS50943">
    <property type="entry name" value="HTH_CROC1"/>
    <property type="match status" value="1"/>
</dbReference>
<evidence type="ECO:0000313" key="3">
    <source>
        <dbReference type="EMBL" id="CDS87305.1"/>
    </source>
</evidence>
<dbReference type="SUPFAM" id="SSF47413">
    <property type="entry name" value="lambda repressor-like DNA-binding domains"/>
    <property type="match status" value="1"/>
</dbReference>
<dbReference type="RefSeq" id="WP_021390160.1">
    <property type="nucleotide sequence ID" value="NZ_BBYB01000069.1"/>
</dbReference>
<dbReference type="SMART" id="SM00530">
    <property type="entry name" value="HTH_XRE"/>
    <property type="match status" value="1"/>
</dbReference>
<proteinExistence type="predicted"/>
<dbReference type="Pfam" id="PF12844">
    <property type="entry name" value="HTH_19"/>
    <property type="match status" value="1"/>
</dbReference>
<reference evidence="4" key="1">
    <citation type="submission" date="2014-07" db="EMBL/GenBank/DDBJ databases">
        <authorList>
            <person name="Monot Marc"/>
        </authorList>
    </citation>
    <scope>NUCLEOTIDE SEQUENCE</scope>
    <source>
        <strain evidence="4">7032989</strain>
        <strain evidence="2">7032994</strain>
    </source>
</reference>
<dbReference type="EMBL" id="LK933537">
    <property type="protein sequence ID" value="CDT81891.1"/>
    <property type="molecule type" value="Genomic_DNA"/>
</dbReference>
<gene>
    <name evidence="4" type="ORF">BN1095_920018</name>
    <name evidence="3" type="ORF">BN1096_610117</name>
    <name evidence="2" type="ORF">BN1097_610066</name>
</gene>
<sequence length="165" mass="19280">MNERLKQIRSHFGMSQAEFSKHILVGSSTLAMWEIGTRTPKDIHISKICSEFGISEEWFRNGIGEMFIENDNTIIFELSNKYNLDNLDVKILESYLKLSGEQRKAIKKYVYSLVDTILEDDELYQDYRSKYINENNSHMVARNGNPQNEEDLIKIYDNADNSLKK</sequence>
<accession>A0A069B2G7</accession>
<protein>
    <submittedName>
        <fullName evidence="2">DNA-binding helix-turn-helix protein</fullName>
    </submittedName>
</protein>
<dbReference type="Gene3D" id="1.10.260.40">
    <property type="entry name" value="lambda repressor-like DNA-binding domains"/>
    <property type="match status" value="1"/>
</dbReference>
<evidence type="ECO:0000313" key="4">
    <source>
        <dbReference type="EMBL" id="CDT81891.1"/>
    </source>
</evidence>
<organism evidence="4">
    <name type="scientific">Clostridioides difficile</name>
    <name type="common">Peptoclostridium difficile</name>
    <dbReference type="NCBI Taxonomy" id="1496"/>
    <lineage>
        <taxon>Bacteria</taxon>
        <taxon>Bacillati</taxon>
        <taxon>Bacillota</taxon>
        <taxon>Clostridia</taxon>
        <taxon>Peptostreptococcales</taxon>
        <taxon>Peptostreptococcaceae</taxon>
        <taxon>Clostridioides</taxon>
    </lineage>
</organism>
<dbReference type="AlphaFoldDB" id="A0A069B2G7"/>
<evidence type="ECO:0000259" key="1">
    <source>
        <dbReference type="PROSITE" id="PS50943"/>
    </source>
</evidence>
<name>A0A069B2G7_CLODI</name>
<dbReference type="InterPro" id="IPR001387">
    <property type="entry name" value="Cro/C1-type_HTH"/>
</dbReference>
<dbReference type="InterPro" id="IPR010982">
    <property type="entry name" value="Lambda_DNA-bd_dom_sf"/>
</dbReference>
<dbReference type="EMBL" id="LK932515">
    <property type="protein sequence ID" value="CDS87305.1"/>
    <property type="molecule type" value="Genomic_DNA"/>
</dbReference>
<dbReference type="GO" id="GO:0003677">
    <property type="term" value="F:DNA binding"/>
    <property type="evidence" value="ECO:0007669"/>
    <property type="project" value="UniProtKB-KW"/>
</dbReference>
<dbReference type="EMBL" id="LK932400">
    <property type="protein sequence ID" value="CDS86964.1"/>
    <property type="molecule type" value="Genomic_DNA"/>
</dbReference>
<evidence type="ECO:0000313" key="2">
    <source>
        <dbReference type="EMBL" id="CDS86964.1"/>
    </source>
</evidence>